<evidence type="ECO:0000256" key="2">
    <source>
        <dbReference type="SAM" id="MobiDB-lite"/>
    </source>
</evidence>
<dbReference type="OrthoDB" id="5102807at2759"/>
<accession>W9IQU2</accession>
<feature type="compositionally biased region" description="Low complexity" evidence="2">
    <location>
        <begin position="177"/>
        <end position="186"/>
    </location>
</feature>
<feature type="compositionally biased region" description="Basic and acidic residues" evidence="2">
    <location>
        <begin position="1"/>
        <end position="13"/>
    </location>
</feature>
<dbReference type="Proteomes" id="UP000030753">
    <property type="component" value="Unassembled WGS sequence"/>
</dbReference>
<dbReference type="AlphaFoldDB" id="W9IQU2"/>
<feature type="coiled-coil region" evidence="1">
    <location>
        <begin position="103"/>
        <end position="137"/>
    </location>
</feature>
<name>W9IQU2_FUSOX</name>
<protein>
    <submittedName>
        <fullName evidence="3">Uncharacterized protein</fullName>
    </submittedName>
</protein>
<reference evidence="3 4" key="1">
    <citation type="submission" date="2011-06" db="EMBL/GenBank/DDBJ databases">
        <title>The Genome Sequence of Fusarium oxysporum FOSC 3-a.</title>
        <authorList>
            <consortium name="The Broad Institute Genome Sequencing Platform"/>
            <person name="Ma L.-J."/>
            <person name="Gale L.R."/>
            <person name="Schwartz D.C."/>
            <person name="Zhou S."/>
            <person name="Corby-Kistler H."/>
            <person name="Young S.K."/>
            <person name="Zeng Q."/>
            <person name="Gargeya S."/>
            <person name="Fitzgerald M."/>
            <person name="Haas B."/>
            <person name="Abouelleil A."/>
            <person name="Alvarado L."/>
            <person name="Arachchi H.M."/>
            <person name="Berlin A."/>
            <person name="Brown A."/>
            <person name="Chapman S.B."/>
            <person name="Chen Z."/>
            <person name="Dunbar C."/>
            <person name="Freedman E."/>
            <person name="Gearin G."/>
            <person name="Gellesch M."/>
            <person name="Goldberg J."/>
            <person name="Griggs A."/>
            <person name="Gujja S."/>
            <person name="Heiman D."/>
            <person name="Howarth C."/>
            <person name="Larson L."/>
            <person name="Lui A."/>
            <person name="MacDonald P.J.P."/>
            <person name="Mehta T."/>
            <person name="Montmayeur A."/>
            <person name="Murphy C."/>
            <person name="Neiman D."/>
            <person name="Pearson M."/>
            <person name="Priest M."/>
            <person name="Roberts A."/>
            <person name="Saif S."/>
            <person name="Shea T."/>
            <person name="Shenoy N."/>
            <person name="Sisk P."/>
            <person name="Stolte C."/>
            <person name="Sykes S."/>
            <person name="Wortman J."/>
            <person name="Nusbaum C."/>
            <person name="Birren B."/>
        </authorList>
    </citation>
    <scope>NUCLEOTIDE SEQUENCE [LARGE SCALE GENOMIC DNA]</scope>
    <source>
        <strain evidence="4">FOSC 3-a</strain>
    </source>
</reference>
<feature type="compositionally biased region" description="Acidic residues" evidence="2">
    <location>
        <begin position="187"/>
        <end position="204"/>
    </location>
</feature>
<dbReference type="EMBL" id="JH717841">
    <property type="protein sequence ID" value="EWY97027.1"/>
    <property type="molecule type" value="Genomic_DNA"/>
</dbReference>
<evidence type="ECO:0000313" key="3">
    <source>
        <dbReference type="EMBL" id="EWY97027.1"/>
    </source>
</evidence>
<proteinExistence type="predicted"/>
<evidence type="ECO:0000313" key="4">
    <source>
        <dbReference type="Proteomes" id="UP000030753"/>
    </source>
</evidence>
<feature type="region of interest" description="Disordered" evidence="2">
    <location>
        <begin position="169"/>
        <end position="221"/>
    </location>
</feature>
<dbReference type="HOGENOM" id="CLU_1250705_0_0_1"/>
<organism evidence="3 4">
    <name type="scientific">Fusarium oxysporum NRRL 32931</name>
    <dbReference type="NCBI Taxonomy" id="660029"/>
    <lineage>
        <taxon>Eukaryota</taxon>
        <taxon>Fungi</taxon>
        <taxon>Dikarya</taxon>
        <taxon>Ascomycota</taxon>
        <taxon>Pezizomycotina</taxon>
        <taxon>Sordariomycetes</taxon>
        <taxon>Hypocreomycetidae</taxon>
        <taxon>Hypocreales</taxon>
        <taxon>Nectriaceae</taxon>
        <taxon>Fusarium</taxon>
        <taxon>Fusarium oxysporum species complex</taxon>
    </lineage>
</organism>
<keyword evidence="1" id="KW-0175">Coiled coil</keyword>
<feature type="region of interest" description="Disordered" evidence="2">
    <location>
        <begin position="1"/>
        <end position="54"/>
    </location>
</feature>
<gene>
    <name evidence="3" type="ORF">FOYG_05518</name>
</gene>
<evidence type="ECO:0000256" key="1">
    <source>
        <dbReference type="SAM" id="Coils"/>
    </source>
</evidence>
<sequence>MSAHPPDEHRGPTSEEGSWDILSSRSDEVASHSSDFNGIGTAFGDLDSHPSDMSLSLSADSDEVTLAFQERDDILKAKLASVETQIDYMTSTANFPNLSSEEIMSRREAREQARADLVRLKEENQANRVRYDELREDLINSTDGNLTPAQVLAKIKELDRVEVDLAESNTALRHMSEAQGDSSSGSDGDDEASSEEDLSDDSDESSVHGTTSESDSDGPGE</sequence>